<dbReference type="AlphaFoldDB" id="A0A318JQC6"/>
<evidence type="ECO:0000313" key="2">
    <source>
        <dbReference type="Proteomes" id="UP000247569"/>
    </source>
</evidence>
<dbReference type="EMBL" id="QJKF01000033">
    <property type="protein sequence ID" value="PXX52275.1"/>
    <property type="molecule type" value="Genomic_DNA"/>
</dbReference>
<name>A0A318JQC6_9NOCA</name>
<evidence type="ECO:0000313" key="1">
    <source>
        <dbReference type="EMBL" id="PXX52275.1"/>
    </source>
</evidence>
<dbReference type="Proteomes" id="UP000247569">
    <property type="component" value="Unassembled WGS sequence"/>
</dbReference>
<sequence length="34" mass="4386">MWVWEEEKNQDQREVRVGGWWGVEKKKDKRLWLR</sequence>
<gene>
    <name evidence="1" type="ORF">DFR70_1337</name>
</gene>
<organism evidence="1 2">
    <name type="scientific">Nocardia tenerifensis</name>
    <dbReference type="NCBI Taxonomy" id="228006"/>
    <lineage>
        <taxon>Bacteria</taxon>
        <taxon>Bacillati</taxon>
        <taxon>Actinomycetota</taxon>
        <taxon>Actinomycetes</taxon>
        <taxon>Mycobacteriales</taxon>
        <taxon>Nocardiaceae</taxon>
        <taxon>Nocardia</taxon>
    </lineage>
</organism>
<keyword evidence="2" id="KW-1185">Reference proteome</keyword>
<comment type="caution">
    <text evidence="1">The sequence shown here is derived from an EMBL/GenBank/DDBJ whole genome shotgun (WGS) entry which is preliminary data.</text>
</comment>
<proteinExistence type="predicted"/>
<accession>A0A318JQC6</accession>
<reference evidence="1 2" key="1">
    <citation type="submission" date="2018-05" db="EMBL/GenBank/DDBJ databases">
        <title>Genomic Encyclopedia of Type Strains, Phase IV (KMG-IV): sequencing the most valuable type-strain genomes for metagenomic binning, comparative biology and taxonomic classification.</title>
        <authorList>
            <person name="Goeker M."/>
        </authorList>
    </citation>
    <scope>NUCLEOTIDE SEQUENCE [LARGE SCALE GENOMIC DNA]</scope>
    <source>
        <strain evidence="1 2">DSM 44704</strain>
    </source>
</reference>
<protein>
    <submittedName>
        <fullName evidence="1">Uncharacterized protein</fullName>
    </submittedName>
</protein>